<accession>A0ABP5C6A8</accession>
<dbReference type="Pfam" id="PF04542">
    <property type="entry name" value="Sigma70_r2"/>
    <property type="match status" value="1"/>
</dbReference>
<dbReference type="Gene3D" id="1.10.1740.10">
    <property type="match status" value="1"/>
</dbReference>
<proteinExistence type="inferred from homology"/>
<dbReference type="PANTHER" id="PTHR43133:SF62">
    <property type="entry name" value="RNA POLYMERASE SIGMA FACTOR SIGZ"/>
    <property type="match status" value="1"/>
</dbReference>
<dbReference type="InterPro" id="IPR036388">
    <property type="entry name" value="WH-like_DNA-bd_sf"/>
</dbReference>
<evidence type="ECO:0000256" key="1">
    <source>
        <dbReference type="ARBA" id="ARBA00010641"/>
    </source>
</evidence>
<dbReference type="PROSITE" id="PS01063">
    <property type="entry name" value="SIGMA70_ECF"/>
    <property type="match status" value="1"/>
</dbReference>
<dbReference type="InterPro" id="IPR039425">
    <property type="entry name" value="RNA_pol_sigma-70-like"/>
</dbReference>
<dbReference type="InterPro" id="IPR007627">
    <property type="entry name" value="RNA_pol_sigma70_r2"/>
</dbReference>
<protein>
    <recommendedName>
        <fullName evidence="6">RNA polymerase sigma factor</fullName>
    </recommendedName>
</protein>
<keyword evidence="3 6" id="KW-0731">Sigma factor</keyword>
<dbReference type="NCBIfam" id="TIGR02937">
    <property type="entry name" value="sigma70-ECF"/>
    <property type="match status" value="1"/>
</dbReference>
<dbReference type="Proteomes" id="UP001500571">
    <property type="component" value="Unassembled WGS sequence"/>
</dbReference>
<dbReference type="InterPro" id="IPR013249">
    <property type="entry name" value="RNA_pol_sigma70_r4_t2"/>
</dbReference>
<dbReference type="EMBL" id="BAAAPB010000001">
    <property type="protein sequence ID" value="GAA1957398.1"/>
    <property type="molecule type" value="Genomic_DNA"/>
</dbReference>
<evidence type="ECO:0000313" key="9">
    <source>
        <dbReference type="EMBL" id="GAA1957398.1"/>
    </source>
</evidence>
<evidence type="ECO:0000256" key="2">
    <source>
        <dbReference type="ARBA" id="ARBA00023015"/>
    </source>
</evidence>
<evidence type="ECO:0000256" key="3">
    <source>
        <dbReference type="ARBA" id="ARBA00023082"/>
    </source>
</evidence>
<reference evidence="10" key="1">
    <citation type="journal article" date="2019" name="Int. J. Syst. Evol. Microbiol.">
        <title>The Global Catalogue of Microorganisms (GCM) 10K type strain sequencing project: providing services to taxonomists for standard genome sequencing and annotation.</title>
        <authorList>
            <consortium name="The Broad Institute Genomics Platform"/>
            <consortium name="The Broad Institute Genome Sequencing Center for Infectious Disease"/>
            <person name="Wu L."/>
            <person name="Ma J."/>
        </authorList>
    </citation>
    <scope>NUCLEOTIDE SEQUENCE [LARGE SCALE GENOMIC DNA]</scope>
    <source>
        <strain evidence="10">JCM 15309</strain>
    </source>
</reference>
<evidence type="ECO:0000256" key="5">
    <source>
        <dbReference type="ARBA" id="ARBA00023163"/>
    </source>
</evidence>
<keyword evidence="2 6" id="KW-0805">Transcription regulation</keyword>
<keyword evidence="4 6" id="KW-0238">DNA-binding</keyword>
<evidence type="ECO:0000256" key="4">
    <source>
        <dbReference type="ARBA" id="ARBA00023125"/>
    </source>
</evidence>
<dbReference type="Gene3D" id="1.10.10.10">
    <property type="entry name" value="Winged helix-like DNA-binding domain superfamily/Winged helix DNA-binding domain"/>
    <property type="match status" value="1"/>
</dbReference>
<dbReference type="RefSeq" id="WP_344044197.1">
    <property type="nucleotide sequence ID" value="NZ_BAAAPB010000001.1"/>
</dbReference>
<dbReference type="InterPro" id="IPR014284">
    <property type="entry name" value="RNA_pol_sigma-70_dom"/>
</dbReference>
<evidence type="ECO:0000259" key="8">
    <source>
        <dbReference type="Pfam" id="PF08281"/>
    </source>
</evidence>
<name>A0ABP5C6A8_9ACTN</name>
<evidence type="ECO:0000259" key="7">
    <source>
        <dbReference type="Pfam" id="PF04542"/>
    </source>
</evidence>
<gene>
    <name evidence="9" type="ORF">GCM10009798_16000</name>
</gene>
<dbReference type="Pfam" id="PF08281">
    <property type="entry name" value="Sigma70_r4_2"/>
    <property type="match status" value="1"/>
</dbReference>
<dbReference type="CDD" id="cd06171">
    <property type="entry name" value="Sigma70_r4"/>
    <property type="match status" value="1"/>
</dbReference>
<dbReference type="SUPFAM" id="SSF88946">
    <property type="entry name" value="Sigma2 domain of RNA polymerase sigma factors"/>
    <property type="match status" value="1"/>
</dbReference>
<dbReference type="PANTHER" id="PTHR43133">
    <property type="entry name" value="RNA POLYMERASE ECF-TYPE SIGMA FACTO"/>
    <property type="match status" value="1"/>
</dbReference>
<dbReference type="InterPro" id="IPR013324">
    <property type="entry name" value="RNA_pol_sigma_r3/r4-like"/>
</dbReference>
<keyword evidence="5 6" id="KW-0804">Transcription</keyword>
<dbReference type="InterPro" id="IPR013325">
    <property type="entry name" value="RNA_pol_sigma_r2"/>
</dbReference>
<feature type="domain" description="RNA polymerase sigma-70 region 2" evidence="7">
    <location>
        <begin position="23"/>
        <end position="87"/>
    </location>
</feature>
<organism evidence="9 10">
    <name type="scientific">Nocardioides panacihumi</name>
    <dbReference type="NCBI Taxonomy" id="400774"/>
    <lineage>
        <taxon>Bacteria</taxon>
        <taxon>Bacillati</taxon>
        <taxon>Actinomycetota</taxon>
        <taxon>Actinomycetes</taxon>
        <taxon>Propionibacteriales</taxon>
        <taxon>Nocardioidaceae</taxon>
        <taxon>Nocardioides</taxon>
    </lineage>
</organism>
<dbReference type="SUPFAM" id="SSF88659">
    <property type="entry name" value="Sigma3 and sigma4 domains of RNA polymerase sigma factors"/>
    <property type="match status" value="1"/>
</dbReference>
<evidence type="ECO:0000256" key="6">
    <source>
        <dbReference type="RuleBase" id="RU000716"/>
    </source>
</evidence>
<dbReference type="InterPro" id="IPR000838">
    <property type="entry name" value="RNA_pol_sigma70_ECF_CS"/>
</dbReference>
<feature type="domain" description="RNA polymerase sigma factor 70 region 4 type 2" evidence="8">
    <location>
        <begin position="116"/>
        <end position="167"/>
    </location>
</feature>
<keyword evidence="10" id="KW-1185">Reference proteome</keyword>
<sequence length="184" mass="20622">MDDGQALGARLARHDECALEAVYEAYGAALLAYLTRLVGADEAEDVLQRTLLDAWRHANRYELGQRFNSWLFTIAHHRAVDAIRRRRAPVVDVDSIRDLVGEDGRDTAERYARAAEVHAALRQLPEHERSVLAMAYFADLTQRDIAARLHVPLGTVKARASRGMHHLAAILDAEHDATRGARRI</sequence>
<comment type="caution">
    <text evidence="9">The sequence shown here is derived from an EMBL/GenBank/DDBJ whole genome shotgun (WGS) entry which is preliminary data.</text>
</comment>
<evidence type="ECO:0000313" key="10">
    <source>
        <dbReference type="Proteomes" id="UP001500571"/>
    </source>
</evidence>
<comment type="similarity">
    <text evidence="1 6">Belongs to the sigma-70 factor family. ECF subfamily.</text>
</comment>